<dbReference type="SMART" id="SM00267">
    <property type="entry name" value="GGDEF"/>
    <property type="match status" value="1"/>
</dbReference>
<keyword evidence="1" id="KW-0472">Membrane</keyword>
<feature type="transmembrane region" description="Helical" evidence="1">
    <location>
        <begin position="120"/>
        <end position="141"/>
    </location>
</feature>
<accession>A0A840Y9M0</accession>
<dbReference type="InterPro" id="IPR000160">
    <property type="entry name" value="GGDEF_dom"/>
</dbReference>
<dbReference type="Pfam" id="PF00990">
    <property type="entry name" value="GGDEF"/>
    <property type="match status" value="1"/>
</dbReference>
<dbReference type="Gene3D" id="3.30.70.270">
    <property type="match status" value="1"/>
</dbReference>
<dbReference type="InterPro" id="IPR029787">
    <property type="entry name" value="Nucleotide_cyclase"/>
</dbReference>
<dbReference type="RefSeq" id="WP_184083337.1">
    <property type="nucleotide sequence ID" value="NZ_JACIJF010000001.1"/>
</dbReference>
<organism evidence="4 5">
    <name type="scientific">Sphingomonas xinjiangensis</name>
    <dbReference type="NCBI Taxonomy" id="643568"/>
    <lineage>
        <taxon>Bacteria</taxon>
        <taxon>Pseudomonadati</taxon>
        <taxon>Pseudomonadota</taxon>
        <taxon>Alphaproteobacteria</taxon>
        <taxon>Sphingomonadales</taxon>
        <taxon>Sphingomonadaceae</taxon>
        <taxon>Sphingomonas</taxon>
    </lineage>
</organism>
<proteinExistence type="predicted"/>
<protein>
    <submittedName>
        <fullName evidence="4">Diguanylate cyclase (GGDEF)-like protein</fullName>
    </submittedName>
</protein>
<dbReference type="Gene3D" id="3.20.20.450">
    <property type="entry name" value="EAL domain"/>
    <property type="match status" value="1"/>
</dbReference>
<feature type="transmembrane region" description="Helical" evidence="1">
    <location>
        <begin position="54"/>
        <end position="77"/>
    </location>
</feature>
<dbReference type="InterPro" id="IPR035919">
    <property type="entry name" value="EAL_sf"/>
</dbReference>
<dbReference type="SMART" id="SM00052">
    <property type="entry name" value="EAL"/>
    <property type="match status" value="1"/>
</dbReference>
<evidence type="ECO:0000259" key="3">
    <source>
        <dbReference type="PROSITE" id="PS50887"/>
    </source>
</evidence>
<feature type="domain" description="GGDEF" evidence="3">
    <location>
        <begin position="253"/>
        <end position="384"/>
    </location>
</feature>
<feature type="transmembrane region" description="Helical" evidence="1">
    <location>
        <begin position="89"/>
        <end position="114"/>
    </location>
</feature>
<feature type="transmembrane region" description="Helical" evidence="1">
    <location>
        <begin position="148"/>
        <end position="166"/>
    </location>
</feature>
<reference evidence="4 5" key="1">
    <citation type="submission" date="2020-08" db="EMBL/GenBank/DDBJ databases">
        <title>Genomic Encyclopedia of Type Strains, Phase IV (KMG-IV): sequencing the most valuable type-strain genomes for metagenomic binning, comparative biology and taxonomic classification.</title>
        <authorList>
            <person name="Goeker M."/>
        </authorList>
    </citation>
    <scope>NUCLEOTIDE SEQUENCE [LARGE SCALE GENOMIC DNA]</scope>
    <source>
        <strain evidence="4 5">DSM 26736</strain>
    </source>
</reference>
<dbReference type="PROSITE" id="PS50887">
    <property type="entry name" value="GGDEF"/>
    <property type="match status" value="1"/>
</dbReference>
<keyword evidence="1" id="KW-1133">Transmembrane helix</keyword>
<dbReference type="SUPFAM" id="SSF141868">
    <property type="entry name" value="EAL domain-like"/>
    <property type="match status" value="1"/>
</dbReference>
<dbReference type="InterPro" id="IPR043128">
    <property type="entry name" value="Rev_trsase/Diguanyl_cyclase"/>
</dbReference>
<dbReference type="AlphaFoldDB" id="A0A840Y9M0"/>
<sequence>MTRRLVSAIIPASAESSEILLEQFRGLRGQVPLMYALIMVDAAFLGFASHDSVAYGWSLGMPLLLALASAVRAVYWLRLRRADPSPKQVRRYLITTTVVAGLLSLGFGGWGMYLYVEADLLRRACIALYVFIGAICCCYCLQSLPRAAYLVLLCGAAPITFCMVLSESWFMRGMGMNMVLVSVVIVRMLRTNFAGLLEVLRSRQEMASEQRRAQGAEQRAYQLAYHDPLTGLPNRRALAEALAMRLQGDEPRRPFGLLIVDLDRFKAVNDVHGHPVGDRLLHDVADRLADTIAGNGQSYRIGGDEFAIVLEGGRDVAHRLSQAIVHQVGRPFTCGKRAHHIGASVGMALFPDDGDDRETLMRRADIALYKAKEEGRGRHCAFEPSLDAEIRRRSAIEIEIREALERDAFVPFYQPVVELRSGVVVGYELLARWPRHGAAIGPDQFIPIAEECGLIDDLMLRLLRRAFRETRDWGTMLAVNVSPNQLRDGWFAQKVLALLAREGFPAHKLVVEITENALITDGQSARDAIAELKTQGIKLALDDFGTGYSSLQHLQMLPFDKIKIDRSFVTTMDRDPQAQRLVEAIVALTRKLDLPVIAEGVESAAAARALAVMGCTYGQGYHFGRPMAAGEVEATWRALSSRSGLSELSRLRAG</sequence>
<dbReference type="InterPro" id="IPR050706">
    <property type="entry name" value="Cyclic-di-GMP_PDE-like"/>
</dbReference>
<keyword evidence="1" id="KW-0812">Transmembrane</keyword>
<dbReference type="EMBL" id="JACIJF010000001">
    <property type="protein sequence ID" value="MBB5708995.1"/>
    <property type="molecule type" value="Genomic_DNA"/>
</dbReference>
<dbReference type="PANTHER" id="PTHR33121">
    <property type="entry name" value="CYCLIC DI-GMP PHOSPHODIESTERASE PDEF"/>
    <property type="match status" value="1"/>
</dbReference>
<dbReference type="Pfam" id="PF00563">
    <property type="entry name" value="EAL"/>
    <property type="match status" value="1"/>
</dbReference>
<comment type="caution">
    <text evidence="4">The sequence shown here is derived from an EMBL/GenBank/DDBJ whole genome shotgun (WGS) entry which is preliminary data.</text>
</comment>
<name>A0A840Y9M0_9SPHN</name>
<dbReference type="SUPFAM" id="SSF55073">
    <property type="entry name" value="Nucleotide cyclase"/>
    <property type="match status" value="1"/>
</dbReference>
<feature type="domain" description="EAL" evidence="2">
    <location>
        <begin position="393"/>
        <end position="640"/>
    </location>
</feature>
<evidence type="ECO:0000256" key="1">
    <source>
        <dbReference type="SAM" id="Phobius"/>
    </source>
</evidence>
<dbReference type="CDD" id="cd01948">
    <property type="entry name" value="EAL"/>
    <property type="match status" value="1"/>
</dbReference>
<evidence type="ECO:0000259" key="2">
    <source>
        <dbReference type="PROSITE" id="PS50883"/>
    </source>
</evidence>
<dbReference type="NCBIfam" id="TIGR00254">
    <property type="entry name" value="GGDEF"/>
    <property type="match status" value="1"/>
</dbReference>
<keyword evidence="5" id="KW-1185">Reference proteome</keyword>
<dbReference type="PANTHER" id="PTHR33121:SF70">
    <property type="entry name" value="SIGNALING PROTEIN YKOW"/>
    <property type="match status" value="1"/>
</dbReference>
<dbReference type="GO" id="GO:0071111">
    <property type="term" value="F:cyclic-guanylate-specific phosphodiesterase activity"/>
    <property type="evidence" value="ECO:0007669"/>
    <property type="project" value="InterPro"/>
</dbReference>
<feature type="transmembrane region" description="Helical" evidence="1">
    <location>
        <begin position="31"/>
        <end position="48"/>
    </location>
</feature>
<evidence type="ECO:0000313" key="5">
    <source>
        <dbReference type="Proteomes" id="UP000527143"/>
    </source>
</evidence>
<dbReference type="PROSITE" id="PS50883">
    <property type="entry name" value="EAL"/>
    <property type="match status" value="1"/>
</dbReference>
<dbReference type="Proteomes" id="UP000527143">
    <property type="component" value="Unassembled WGS sequence"/>
</dbReference>
<gene>
    <name evidence="4" type="ORF">FHT02_000201</name>
</gene>
<dbReference type="InterPro" id="IPR001633">
    <property type="entry name" value="EAL_dom"/>
</dbReference>
<evidence type="ECO:0000313" key="4">
    <source>
        <dbReference type="EMBL" id="MBB5708995.1"/>
    </source>
</evidence>
<dbReference type="CDD" id="cd01949">
    <property type="entry name" value="GGDEF"/>
    <property type="match status" value="1"/>
</dbReference>